<name>A0AAE1YJ12_9LAMI</name>
<organism evidence="2 3">
    <name type="scientific">Sesamum alatum</name>
    <dbReference type="NCBI Taxonomy" id="300844"/>
    <lineage>
        <taxon>Eukaryota</taxon>
        <taxon>Viridiplantae</taxon>
        <taxon>Streptophyta</taxon>
        <taxon>Embryophyta</taxon>
        <taxon>Tracheophyta</taxon>
        <taxon>Spermatophyta</taxon>
        <taxon>Magnoliopsida</taxon>
        <taxon>eudicotyledons</taxon>
        <taxon>Gunneridae</taxon>
        <taxon>Pentapetalae</taxon>
        <taxon>asterids</taxon>
        <taxon>lamiids</taxon>
        <taxon>Lamiales</taxon>
        <taxon>Pedaliaceae</taxon>
        <taxon>Sesamum</taxon>
    </lineage>
</organism>
<feature type="region of interest" description="Disordered" evidence="1">
    <location>
        <begin position="1"/>
        <end position="23"/>
    </location>
</feature>
<dbReference type="AlphaFoldDB" id="A0AAE1YJ12"/>
<reference evidence="2" key="1">
    <citation type="submission" date="2020-06" db="EMBL/GenBank/DDBJ databases">
        <authorList>
            <person name="Li T."/>
            <person name="Hu X."/>
            <person name="Zhang T."/>
            <person name="Song X."/>
            <person name="Zhang H."/>
            <person name="Dai N."/>
            <person name="Sheng W."/>
            <person name="Hou X."/>
            <person name="Wei L."/>
        </authorList>
    </citation>
    <scope>NUCLEOTIDE SEQUENCE</scope>
    <source>
        <strain evidence="2">3651</strain>
        <tissue evidence="2">Leaf</tissue>
    </source>
</reference>
<feature type="compositionally biased region" description="Polar residues" evidence="1">
    <location>
        <begin position="102"/>
        <end position="119"/>
    </location>
</feature>
<keyword evidence="3" id="KW-1185">Reference proteome</keyword>
<comment type="caution">
    <text evidence="2">The sequence shown here is derived from an EMBL/GenBank/DDBJ whole genome shotgun (WGS) entry which is preliminary data.</text>
</comment>
<evidence type="ECO:0000313" key="2">
    <source>
        <dbReference type="EMBL" id="KAK4430992.1"/>
    </source>
</evidence>
<gene>
    <name evidence="2" type="ORF">Salat_0861200</name>
</gene>
<protein>
    <submittedName>
        <fullName evidence="2">Uncharacterized protein</fullName>
    </submittedName>
</protein>
<proteinExistence type="predicted"/>
<accession>A0AAE1YJ12</accession>
<dbReference type="EMBL" id="JACGWO010000003">
    <property type="protein sequence ID" value="KAK4430992.1"/>
    <property type="molecule type" value="Genomic_DNA"/>
</dbReference>
<feature type="region of interest" description="Disordered" evidence="1">
    <location>
        <begin position="69"/>
        <end position="198"/>
    </location>
</feature>
<feature type="compositionally biased region" description="Low complexity" evidence="1">
    <location>
        <begin position="128"/>
        <end position="137"/>
    </location>
</feature>
<dbReference type="Proteomes" id="UP001293254">
    <property type="component" value="Unassembled WGS sequence"/>
</dbReference>
<evidence type="ECO:0000313" key="3">
    <source>
        <dbReference type="Proteomes" id="UP001293254"/>
    </source>
</evidence>
<feature type="compositionally biased region" description="Polar residues" evidence="1">
    <location>
        <begin position="151"/>
        <end position="172"/>
    </location>
</feature>
<reference evidence="2" key="2">
    <citation type="journal article" date="2024" name="Plant">
        <title>Genomic evolution and insights into agronomic trait innovations of Sesamum species.</title>
        <authorList>
            <person name="Miao H."/>
            <person name="Wang L."/>
            <person name="Qu L."/>
            <person name="Liu H."/>
            <person name="Sun Y."/>
            <person name="Le M."/>
            <person name="Wang Q."/>
            <person name="Wei S."/>
            <person name="Zheng Y."/>
            <person name="Lin W."/>
            <person name="Duan Y."/>
            <person name="Cao H."/>
            <person name="Xiong S."/>
            <person name="Wang X."/>
            <person name="Wei L."/>
            <person name="Li C."/>
            <person name="Ma Q."/>
            <person name="Ju M."/>
            <person name="Zhao R."/>
            <person name="Li G."/>
            <person name="Mu C."/>
            <person name="Tian Q."/>
            <person name="Mei H."/>
            <person name="Zhang T."/>
            <person name="Gao T."/>
            <person name="Zhang H."/>
        </authorList>
    </citation>
    <scope>NUCLEOTIDE SEQUENCE</scope>
    <source>
        <strain evidence="2">3651</strain>
    </source>
</reference>
<sequence length="301" mass="32389">MDTRRGLEVGDVGVESAGGQSPLMGYTGPADLLLIHSQHGPWGLHKSINQGPNINGPPPMLLQVDVGFATQSNSPSPDQPIRSPDPRVASGPGPSKSFSKRPINSSSATSNPPCQTQHPVSEPPHSSPQPLILSPQPAIVVSSPNRDPHYIQSNRNDSPIRSLHSSSAQSHKIFQIPNNPPSPSPAFQRISSPRPKRVGGQLLVNSVSSVSSPTEESGKEEDVLVDNLVSVPISFSEGVSVGRGGVDKKEFEWFSDLMLGFGNSWNKWVIEGMASPPNRVVQEAFQLLSQYREVRARMKVV</sequence>
<evidence type="ECO:0000256" key="1">
    <source>
        <dbReference type="SAM" id="MobiDB-lite"/>
    </source>
</evidence>